<dbReference type="RefSeq" id="WP_012225930.1">
    <property type="nucleotide sequence ID" value="NZ_HG422565.1"/>
</dbReference>
<evidence type="ECO:0008006" key="6">
    <source>
        <dbReference type="Google" id="ProtNLM"/>
    </source>
</evidence>
<feature type="domain" description="NAD-dependent epimerase/dehydratase" evidence="2">
    <location>
        <begin position="3"/>
        <end position="218"/>
    </location>
</feature>
<evidence type="ECO:0000313" key="5">
    <source>
        <dbReference type="Proteomes" id="UP000018291"/>
    </source>
</evidence>
<dbReference type="NCBIfam" id="TIGR01777">
    <property type="entry name" value="yfcH"/>
    <property type="match status" value="1"/>
</dbReference>
<name>R4YYK7_9ACTN</name>
<protein>
    <recommendedName>
        <fullName evidence="6">TIGR01777 family protein</fullName>
    </recommendedName>
</protein>
<evidence type="ECO:0000259" key="2">
    <source>
        <dbReference type="Pfam" id="PF01370"/>
    </source>
</evidence>
<dbReference type="Proteomes" id="UP000018291">
    <property type="component" value="Unassembled WGS sequence"/>
</dbReference>
<comment type="similarity">
    <text evidence="1">Belongs to the NAD(P)-dependent epimerase/dehydratase family. SDR39U1 subfamily.</text>
</comment>
<dbReference type="Pfam" id="PF01370">
    <property type="entry name" value="Epimerase"/>
    <property type="match status" value="1"/>
</dbReference>
<comment type="caution">
    <text evidence="4">The sequence shown here is derived from an EMBL/GenBank/DDBJ whole genome shotgun (WGS) entry which is preliminary data.</text>
</comment>
<dbReference type="Gene3D" id="3.40.50.720">
    <property type="entry name" value="NAD(P)-binding Rossmann-like Domain"/>
    <property type="match status" value="1"/>
</dbReference>
<feature type="domain" description="DUF1731" evidence="3">
    <location>
        <begin position="250"/>
        <end position="298"/>
    </location>
</feature>
<dbReference type="SUPFAM" id="SSF51735">
    <property type="entry name" value="NAD(P)-binding Rossmann-fold domains"/>
    <property type="match status" value="1"/>
</dbReference>
<dbReference type="InterPro" id="IPR001509">
    <property type="entry name" value="Epimerase_deHydtase"/>
</dbReference>
<proteinExistence type="inferred from homology"/>
<organism evidence="4 5">
    <name type="scientific">Candidatus Neomicrothrix parvicella RN1</name>
    <dbReference type="NCBI Taxonomy" id="1229780"/>
    <lineage>
        <taxon>Bacteria</taxon>
        <taxon>Bacillati</taxon>
        <taxon>Actinomycetota</taxon>
        <taxon>Acidimicrobiia</taxon>
        <taxon>Acidimicrobiales</taxon>
        <taxon>Microthrixaceae</taxon>
        <taxon>Candidatus Neomicrothrix</taxon>
    </lineage>
</organism>
<keyword evidence="5" id="KW-1185">Reference proteome</keyword>
<evidence type="ECO:0000256" key="1">
    <source>
        <dbReference type="ARBA" id="ARBA00009353"/>
    </source>
</evidence>
<evidence type="ECO:0000259" key="3">
    <source>
        <dbReference type="Pfam" id="PF08338"/>
    </source>
</evidence>
<dbReference type="InterPro" id="IPR036291">
    <property type="entry name" value="NAD(P)-bd_dom_sf"/>
</dbReference>
<sequence length="303" mass="31785">MDIAMTGSGGLIGKALVSALQARGDRILSLTRSADRARTDNDAVFWSPHDGEIDTAGLDGIDAVIHLAGEPIAEKRWTDAQKRELLSSRTDGTTLISKTLAGLARPPQTLLSASAIGYYGDTGQNLVDESSPPGKDFLADICVAWEAATGAAEDAGIRTAHLRTGIVQSTRGGALAKQLLPFKLGLGGKVLPGTQWISWITIDDEVGAILHALDTPEVSGPVNLVAPNPVTNADYASTLGKVLHRPTFIIPLFGPKLLFGSELAESLLKTSQRVSDGVLSATGYKFTHTNLVDALRSIIDAGG</sequence>
<dbReference type="InterPro" id="IPR010099">
    <property type="entry name" value="SDR39U1"/>
</dbReference>
<evidence type="ECO:0000313" key="4">
    <source>
        <dbReference type="EMBL" id="CCM63415.1"/>
    </source>
</evidence>
<dbReference type="EMBL" id="CANL01000014">
    <property type="protein sequence ID" value="CCM63415.1"/>
    <property type="molecule type" value="Genomic_DNA"/>
</dbReference>
<accession>R4YYK7</accession>
<dbReference type="PANTHER" id="PTHR11092:SF0">
    <property type="entry name" value="EPIMERASE FAMILY PROTEIN SDR39U1"/>
    <property type="match status" value="1"/>
</dbReference>
<dbReference type="HOGENOM" id="CLU_047373_0_2_11"/>
<dbReference type="Pfam" id="PF08338">
    <property type="entry name" value="DUF1731"/>
    <property type="match status" value="1"/>
</dbReference>
<reference evidence="4 5" key="1">
    <citation type="journal article" date="2013" name="ISME J.">
        <title>Metabolic model for the filamentous 'Candidatus Microthrix parvicella' based on genomic and metagenomic analyses.</title>
        <authorList>
            <person name="Jon McIlroy S."/>
            <person name="Kristiansen R."/>
            <person name="Albertsen M."/>
            <person name="Michael Karst S."/>
            <person name="Rossetti S."/>
            <person name="Lund Nielsen J."/>
            <person name="Tandoi V."/>
            <person name="James Seviour R."/>
            <person name="Nielsen P.H."/>
        </authorList>
    </citation>
    <scope>NUCLEOTIDE SEQUENCE [LARGE SCALE GENOMIC DNA]</scope>
    <source>
        <strain evidence="4 5">RN1</strain>
    </source>
</reference>
<dbReference type="AlphaFoldDB" id="R4YYK7"/>
<gene>
    <name evidence="4" type="primary">yfcH</name>
    <name evidence="4" type="ORF">BN381_210105</name>
</gene>
<dbReference type="PANTHER" id="PTHR11092">
    <property type="entry name" value="SUGAR NUCLEOTIDE EPIMERASE RELATED"/>
    <property type="match status" value="1"/>
</dbReference>
<dbReference type="CDD" id="cd05242">
    <property type="entry name" value="SDR_a8"/>
    <property type="match status" value="1"/>
</dbReference>
<dbReference type="eggNOG" id="COG1090">
    <property type="taxonomic scope" value="Bacteria"/>
</dbReference>
<dbReference type="InterPro" id="IPR013549">
    <property type="entry name" value="DUF1731"/>
</dbReference>
<dbReference type="STRING" id="1229780.BN381_210105"/>